<reference evidence="2 3" key="1">
    <citation type="submission" date="2019-06" db="EMBL/GenBank/DDBJ databases">
        <title>Draft genome sequence of Miniimonas arenae KCTC 19750T isolated from sea sand.</title>
        <authorList>
            <person name="Park S.-J."/>
        </authorList>
    </citation>
    <scope>NUCLEOTIDE SEQUENCE [LARGE SCALE GENOMIC DNA]</scope>
    <source>
        <strain evidence="2 3">KCTC 19750</strain>
    </source>
</reference>
<evidence type="ECO:0000313" key="2">
    <source>
        <dbReference type="EMBL" id="TNU72963.1"/>
    </source>
</evidence>
<dbReference type="Pfam" id="PF00132">
    <property type="entry name" value="Hexapep"/>
    <property type="match status" value="1"/>
</dbReference>
<dbReference type="Gene3D" id="2.160.10.10">
    <property type="entry name" value="Hexapeptide repeat proteins"/>
    <property type="match status" value="1"/>
</dbReference>
<feature type="transmembrane region" description="Helical" evidence="1">
    <location>
        <begin position="20"/>
        <end position="41"/>
    </location>
</feature>
<dbReference type="InterPro" id="IPR011004">
    <property type="entry name" value="Trimer_LpxA-like_sf"/>
</dbReference>
<dbReference type="InterPro" id="IPR050484">
    <property type="entry name" value="Transf_Hexapept/Carb_Anhydrase"/>
</dbReference>
<dbReference type="CDD" id="cd04645">
    <property type="entry name" value="LbH_gamma_CA_like"/>
    <property type="match status" value="1"/>
</dbReference>
<accession>A0A5C5B7L2</accession>
<evidence type="ECO:0000256" key="1">
    <source>
        <dbReference type="SAM" id="Phobius"/>
    </source>
</evidence>
<sequence length="174" mass="17577">MDHLVLAVGDSRPRISPLAWIAPGAVVAGAVTIGASSSVFYNAVLRGDIASITIGERTNLQDGVVVHVDQAFPTVVGHGVSVGHAAVLHGCTIGDGCLVGMSATVMSGAVIGPGTMVAAGALVTPGKSFPSHVLVAGAPARVVRDLTPDERAYLQHNASQYVEIAAAHRAALDD</sequence>
<dbReference type="InterPro" id="IPR047324">
    <property type="entry name" value="LbH_gamma_CA-like"/>
</dbReference>
<dbReference type="OrthoDB" id="9803036at2"/>
<organism evidence="2 3">
    <name type="scientific">Miniimonas arenae</name>
    <dbReference type="NCBI Taxonomy" id="676201"/>
    <lineage>
        <taxon>Bacteria</taxon>
        <taxon>Bacillati</taxon>
        <taxon>Actinomycetota</taxon>
        <taxon>Actinomycetes</taxon>
        <taxon>Micrococcales</taxon>
        <taxon>Beutenbergiaceae</taxon>
        <taxon>Miniimonas</taxon>
    </lineage>
</organism>
<protein>
    <submittedName>
        <fullName evidence="2">Gamma carbonic anhydrase family protein</fullName>
    </submittedName>
</protein>
<keyword evidence="1" id="KW-1133">Transmembrane helix</keyword>
<dbReference type="AlphaFoldDB" id="A0A5C5B7L2"/>
<comment type="caution">
    <text evidence="2">The sequence shown here is derived from an EMBL/GenBank/DDBJ whole genome shotgun (WGS) entry which is preliminary data.</text>
</comment>
<keyword evidence="3" id="KW-1185">Reference proteome</keyword>
<proteinExistence type="predicted"/>
<dbReference type="SUPFAM" id="SSF51161">
    <property type="entry name" value="Trimeric LpxA-like enzymes"/>
    <property type="match status" value="1"/>
</dbReference>
<evidence type="ECO:0000313" key="3">
    <source>
        <dbReference type="Proteomes" id="UP000313849"/>
    </source>
</evidence>
<dbReference type="InterPro" id="IPR001451">
    <property type="entry name" value="Hexapep"/>
</dbReference>
<dbReference type="PANTHER" id="PTHR13061:SF29">
    <property type="entry name" value="GAMMA CARBONIC ANHYDRASE-LIKE 1, MITOCHONDRIAL-RELATED"/>
    <property type="match status" value="1"/>
</dbReference>
<keyword evidence="1" id="KW-0472">Membrane</keyword>
<gene>
    <name evidence="2" type="ORF">FH969_13920</name>
</gene>
<dbReference type="RefSeq" id="WP_139987753.1">
    <property type="nucleotide sequence ID" value="NZ_VENP01000077.1"/>
</dbReference>
<keyword evidence="1" id="KW-0812">Transmembrane</keyword>
<name>A0A5C5B7L2_9MICO</name>
<dbReference type="PANTHER" id="PTHR13061">
    <property type="entry name" value="DYNACTIN SUBUNIT P25"/>
    <property type="match status" value="1"/>
</dbReference>
<dbReference type="Proteomes" id="UP000313849">
    <property type="component" value="Unassembled WGS sequence"/>
</dbReference>
<dbReference type="EMBL" id="VENP01000077">
    <property type="protein sequence ID" value="TNU72963.1"/>
    <property type="molecule type" value="Genomic_DNA"/>
</dbReference>